<dbReference type="EMBL" id="QKOE01000128">
    <property type="protein sequence ID" value="PZA14162.1"/>
    <property type="molecule type" value="Genomic_DNA"/>
</dbReference>
<keyword evidence="5" id="KW-0411">Iron-sulfur</keyword>
<dbReference type="InterPro" id="IPR050584">
    <property type="entry name" value="Cholesterol_7-desaturase"/>
</dbReference>
<keyword evidence="1" id="KW-0001">2Fe-2S</keyword>
<keyword evidence="4" id="KW-0408">Iron</keyword>
<dbReference type="InterPro" id="IPR045623">
    <property type="entry name" value="LigXa_C"/>
</dbReference>
<feature type="domain" description="Rieske" evidence="6">
    <location>
        <begin position="1"/>
        <end position="54"/>
    </location>
</feature>
<dbReference type="GO" id="GO:0046872">
    <property type="term" value="F:metal ion binding"/>
    <property type="evidence" value="ECO:0007669"/>
    <property type="project" value="UniProtKB-KW"/>
</dbReference>
<dbReference type="GO" id="GO:0016491">
    <property type="term" value="F:oxidoreductase activity"/>
    <property type="evidence" value="ECO:0007669"/>
    <property type="project" value="UniProtKB-KW"/>
</dbReference>
<dbReference type="InterPro" id="IPR036922">
    <property type="entry name" value="Rieske_2Fe-2S_sf"/>
</dbReference>
<sequence>RNEGCGIRCAFHGWKFDLEGNCVDLPTSPPESSYKETIKLLAYPTREWADMIWVYMGPREAMPELPQIEMGLVPASSRYVSKKWQDCNWVQSLEGAIDTSHFSFLHMVLATDEATARSAMAKAAIADQSKPDSRIRWVQDDPRPKFQVLGHE</sequence>
<dbReference type="PANTHER" id="PTHR21266">
    <property type="entry name" value="IRON-SULFUR DOMAIN CONTAINING PROTEIN"/>
    <property type="match status" value="1"/>
</dbReference>
<dbReference type="AlphaFoldDB" id="A0A323UM85"/>
<dbReference type="SUPFAM" id="SSF55961">
    <property type="entry name" value="Bet v1-like"/>
    <property type="match status" value="1"/>
</dbReference>
<name>A0A323UM85_9RHOO</name>
<dbReference type="RefSeq" id="WP_165843440.1">
    <property type="nucleotide sequence ID" value="NZ_QKOE01000128.1"/>
</dbReference>
<evidence type="ECO:0000313" key="7">
    <source>
        <dbReference type="EMBL" id="PZA14162.1"/>
    </source>
</evidence>
<comment type="caution">
    <text evidence="7">The sequence shown here is derived from an EMBL/GenBank/DDBJ whole genome shotgun (WGS) entry which is preliminary data.</text>
</comment>
<evidence type="ECO:0000259" key="6">
    <source>
        <dbReference type="PROSITE" id="PS51296"/>
    </source>
</evidence>
<protein>
    <submittedName>
        <fullName evidence="7">Ring-hydroxylating oxygenase subunit alpha</fullName>
    </submittedName>
</protein>
<dbReference type="Proteomes" id="UP000248259">
    <property type="component" value="Unassembled WGS sequence"/>
</dbReference>
<keyword evidence="2" id="KW-0479">Metal-binding</keyword>
<evidence type="ECO:0000313" key="8">
    <source>
        <dbReference type="Proteomes" id="UP000248259"/>
    </source>
</evidence>
<reference evidence="7 8" key="1">
    <citation type="submission" date="2018-06" db="EMBL/GenBank/DDBJ databases">
        <title>Azoarcus communis strain SWub3 genome.</title>
        <authorList>
            <person name="Zorraquino Salvo V."/>
            <person name="Toubiana D."/>
            <person name="Blumwald E."/>
        </authorList>
    </citation>
    <scope>NUCLEOTIDE SEQUENCE [LARGE SCALE GENOMIC DNA]</scope>
    <source>
        <strain evidence="7 8">SWub3</strain>
    </source>
</reference>
<proteinExistence type="predicted"/>
<evidence type="ECO:0000256" key="2">
    <source>
        <dbReference type="ARBA" id="ARBA00022723"/>
    </source>
</evidence>
<evidence type="ECO:0000256" key="5">
    <source>
        <dbReference type="ARBA" id="ARBA00023014"/>
    </source>
</evidence>
<dbReference type="SUPFAM" id="SSF50022">
    <property type="entry name" value="ISP domain"/>
    <property type="match status" value="1"/>
</dbReference>
<dbReference type="GO" id="GO:0051537">
    <property type="term" value="F:2 iron, 2 sulfur cluster binding"/>
    <property type="evidence" value="ECO:0007669"/>
    <property type="project" value="UniProtKB-KW"/>
</dbReference>
<dbReference type="Pfam" id="PF19301">
    <property type="entry name" value="LigXa_C"/>
    <property type="match status" value="1"/>
</dbReference>
<feature type="non-terminal residue" evidence="7">
    <location>
        <position position="1"/>
    </location>
</feature>
<gene>
    <name evidence="7" type="ORF">DNK49_23380</name>
</gene>
<dbReference type="PANTHER" id="PTHR21266:SF59">
    <property type="entry name" value="BLR4922 PROTEIN"/>
    <property type="match status" value="1"/>
</dbReference>
<evidence type="ECO:0000256" key="3">
    <source>
        <dbReference type="ARBA" id="ARBA00023002"/>
    </source>
</evidence>
<organism evidence="7 8">
    <name type="scientific">Parazoarcus communis SWub3 = DSM 12120</name>
    <dbReference type="NCBI Taxonomy" id="1121029"/>
    <lineage>
        <taxon>Bacteria</taxon>
        <taxon>Pseudomonadati</taxon>
        <taxon>Pseudomonadota</taxon>
        <taxon>Betaproteobacteria</taxon>
        <taxon>Rhodocyclales</taxon>
        <taxon>Zoogloeaceae</taxon>
        <taxon>Parazoarcus</taxon>
    </lineage>
</organism>
<evidence type="ECO:0000256" key="1">
    <source>
        <dbReference type="ARBA" id="ARBA00022714"/>
    </source>
</evidence>
<dbReference type="Pfam" id="PF00355">
    <property type="entry name" value="Rieske"/>
    <property type="match status" value="1"/>
</dbReference>
<dbReference type="InterPro" id="IPR017941">
    <property type="entry name" value="Rieske_2Fe-2S"/>
</dbReference>
<feature type="non-terminal residue" evidence="7">
    <location>
        <position position="152"/>
    </location>
</feature>
<dbReference type="PROSITE" id="PS51296">
    <property type="entry name" value="RIESKE"/>
    <property type="match status" value="1"/>
</dbReference>
<accession>A0A323UM85</accession>
<keyword evidence="3" id="KW-0560">Oxidoreductase</keyword>
<keyword evidence="8" id="KW-1185">Reference proteome</keyword>
<evidence type="ECO:0000256" key="4">
    <source>
        <dbReference type="ARBA" id="ARBA00023004"/>
    </source>
</evidence>
<dbReference type="Gene3D" id="2.102.10.10">
    <property type="entry name" value="Rieske [2Fe-2S] iron-sulphur domain"/>
    <property type="match status" value="1"/>
</dbReference>